<gene>
    <name evidence="14" type="primary">norM_2</name>
    <name evidence="14" type="ORF">NCTC10815_02442</name>
</gene>
<evidence type="ECO:0000256" key="7">
    <source>
        <dbReference type="ARBA" id="ARBA00022475"/>
    </source>
</evidence>
<keyword evidence="6" id="KW-0050">Antiport</keyword>
<feature type="transmembrane region" description="Helical" evidence="13">
    <location>
        <begin position="362"/>
        <end position="383"/>
    </location>
</feature>
<keyword evidence="9 13" id="KW-1133">Transmembrane helix</keyword>
<dbReference type="InterPro" id="IPR002528">
    <property type="entry name" value="MATE_fam"/>
</dbReference>
<evidence type="ECO:0000256" key="8">
    <source>
        <dbReference type="ARBA" id="ARBA00022692"/>
    </source>
</evidence>
<feature type="transmembrane region" description="Helical" evidence="13">
    <location>
        <begin position="65"/>
        <end position="87"/>
    </location>
</feature>
<name>A0A378MFB9_LISGR</name>
<dbReference type="RefSeq" id="WP_115346173.1">
    <property type="nucleotide sequence ID" value="NZ_JAASVE010000002.1"/>
</dbReference>
<feature type="transmembrane region" description="Helical" evidence="13">
    <location>
        <begin position="324"/>
        <end position="350"/>
    </location>
</feature>
<feature type="transmembrane region" description="Helical" evidence="13">
    <location>
        <begin position="266"/>
        <end position="285"/>
    </location>
</feature>
<comment type="similarity">
    <text evidence="3">Belongs to the multi antimicrobial extrusion (MATE) (TC 2.A.66.1) family.</text>
</comment>
<evidence type="ECO:0000256" key="9">
    <source>
        <dbReference type="ARBA" id="ARBA00022989"/>
    </source>
</evidence>
<feature type="transmembrane region" description="Helical" evidence="13">
    <location>
        <begin position="99"/>
        <end position="121"/>
    </location>
</feature>
<feature type="transmembrane region" description="Helical" evidence="13">
    <location>
        <begin position="395"/>
        <end position="416"/>
    </location>
</feature>
<keyword evidence="8 13" id="KW-0812">Transmembrane</keyword>
<dbReference type="GO" id="GO:0015297">
    <property type="term" value="F:antiporter activity"/>
    <property type="evidence" value="ECO:0007669"/>
    <property type="project" value="UniProtKB-KW"/>
</dbReference>
<evidence type="ECO:0000256" key="11">
    <source>
        <dbReference type="ARBA" id="ARBA00023136"/>
    </source>
</evidence>
<dbReference type="GO" id="GO:0005886">
    <property type="term" value="C:plasma membrane"/>
    <property type="evidence" value="ECO:0007669"/>
    <property type="project" value="UniProtKB-SubCell"/>
</dbReference>
<dbReference type="PANTHER" id="PTHR43298:SF2">
    <property type="entry name" value="FMN_FAD EXPORTER YEEO-RELATED"/>
    <property type="match status" value="1"/>
</dbReference>
<comment type="subcellular location">
    <subcellularLocation>
        <location evidence="2">Cell membrane</location>
        <topology evidence="2">Multi-pass membrane protein</topology>
    </subcellularLocation>
</comment>
<dbReference type="InterPro" id="IPR048279">
    <property type="entry name" value="MdtK-like"/>
</dbReference>
<feature type="transmembrane region" description="Helical" evidence="13">
    <location>
        <begin position="174"/>
        <end position="193"/>
    </location>
</feature>
<dbReference type="InterPro" id="IPR050222">
    <property type="entry name" value="MATE_MdtK"/>
</dbReference>
<reference evidence="14 15" key="1">
    <citation type="submission" date="2018-06" db="EMBL/GenBank/DDBJ databases">
        <authorList>
            <consortium name="Pathogen Informatics"/>
            <person name="Doyle S."/>
        </authorList>
    </citation>
    <scope>NUCLEOTIDE SEQUENCE [LARGE SCALE GENOMIC DNA]</scope>
    <source>
        <strain evidence="15">NCTC 10815</strain>
    </source>
</reference>
<feature type="transmembrane region" description="Helical" evidence="13">
    <location>
        <begin position="36"/>
        <end position="59"/>
    </location>
</feature>
<organism evidence="14 15">
    <name type="scientific">Listeria grayi</name>
    <name type="common">Listeria murrayi</name>
    <dbReference type="NCBI Taxonomy" id="1641"/>
    <lineage>
        <taxon>Bacteria</taxon>
        <taxon>Bacillati</taxon>
        <taxon>Bacillota</taxon>
        <taxon>Bacilli</taxon>
        <taxon>Bacillales</taxon>
        <taxon>Listeriaceae</taxon>
        <taxon>Listeria</taxon>
    </lineage>
</organism>
<dbReference type="PANTHER" id="PTHR43298">
    <property type="entry name" value="MULTIDRUG RESISTANCE PROTEIN NORM-RELATED"/>
    <property type="match status" value="1"/>
</dbReference>
<dbReference type="GO" id="GO:0042910">
    <property type="term" value="F:xenobiotic transmembrane transporter activity"/>
    <property type="evidence" value="ECO:0007669"/>
    <property type="project" value="InterPro"/>
</dbReference>
<proteinExistence type="inferred from homology"/>
<keyword evidence="10" id="KW-0406">Ion transport</keyword>
<feature type="transmembrane region" description="Helical" evidence="13">
    <location>
        <begin position="199"/>
        <end position="222"/>
    </location>
</feature>
<keyword evidence="5" id="KW-0813">Transport</keyword>
<protein>
    <recommendedName>
        <fullName evidence="4">Probable multidrug resistance protein NorM</fullName>
    </recommendedName>
    <alternativeName>
        <fullName evidence="12">Multidrug-efflux transporter</fullName>
    </alternativeName>
</protein>
<feature type="transmembrane region" description="Helical" evidence="13">
    <location>
        <begin position="141"/>
        <end position="162"/>
    </location>
</feature>
<feature type="transmembrane region" description="Helical" evidence="13">
    <location>
        <begin position="291"/>
        <end position="312"/>
    </location>
</feature>
<dbReference type="PIRSF" id="PIRSF006603">
    <property type="entry name" value="DinF"/>
    <property type="match status" value="1"/>
</dbReference>
<evidence type="ECO:0000313" key="14">
    <source>
        <dbReference type="EMBL" id="STY45067.1"/>
    </source>
</evidence>
<dbReference type="GO" id="GO:0006811">
    <property type="term" value="P:monoatomic ion transport"/>
    <property type="evidence" value="ECO:0007669"/>
    <property type="project" value="UniProtKB-KW"/>
</dbReference>
<dbReference type="Proteomes" id="UP000254879">
    <property type="component" value="Unassembled WGS sequence"/>
</dbReference>
<evidence type="ECO:0000256" key="1">
    <source>
        <dbReference type="ARBA" id="ARBA00003408"/>
    </source>
</evidence>
<dbReference type="EMBL" id="UGPG01000001">
    <property type="protein sequence ID" value="STY45067.1"/>
    <property type="molecule type" value="Genomic_DNA"/>
</dbReference>
<comment type="function">
    <text evidence="1">Multidrug efflux pump.</text>
</comment>
<accession>A0A378MFB9</accession>
<evidence type="ECO:0000256" key="12">
    <source>
        <dbReference type="ARBA" id="ARBA00031636"/>
    </source>
</evidence>
<evidence type="ECO:0000256" key="4">
    <source>
        <dbReference type="ARBA" id="ARBA00020268"/>
    </source>
</evidence>
<evidence type="ECO:0000256" key="3">
    <source>
        <dbReference type="ARBA" id="ARBA00010199"/>
    </source>
</evidence>
<keyword evidence="11 13" id="KW-0472">Membrane</keyword>
<evidence type="ECO:0000313" key="15">
    <source>
        <dbReference type="Proteomes" id="UP000254879"/>
    </source>
</evidence>
<sequence length="457" mass="49526">MFPRIKQYGKNFISSDLFSSKEVVQLTIPIVIDQGFVIGMALLNTAMISSAGIAAVSAVNMVESLNIFFISVFIALSTGGTVVVAQARGKRDELLAERSAVATVVAVFGIAIVLAIIVLIFHRALLEGLFGGSSEAVMKNASVYLIGSMLSYPALAIVESACGVLRGVADTRTSLFLSALTNLSYVALNLLFIQVFHLGIVGMIIALNIARLLGGCVSIWYLTKRTQSIHFSFSRLLPFNFDIMKKVMSIGFPFAAEQLFFNGGKILTQIFIVQLGTLALTANAIGNSLTMLLEIIPASLGLALVTIVGQSIGAGDTKSVRKFWLSFLALSSITTLLTSVILITVYPWLIDLFHVPASVEKQVFVLLLMVSVARIIAWPLSFITPSALRAAGDATFTSVVSLITMWSIRIVLGYILGITLGYGLLGVWAAMCFEWFVRGIIFAVRLYRGKWMRKRLV</sequence>
<evidence type="ECO:0000256" key="6">
    <source>
        <dbReference type="ARBA" id="ARBA00022449"/>
    </source>
</evidence>
<evidence type="ECO:0000256" key="2">
    <source>
        <dbReference type="ARBA" id="ARBA00004651"/>
    </source>
</evidence>
<evidence type="ECO:0000256" key="13">
    <source>
        <dbReference type="SAM" id="Phobius"/>
    </source>
</evidence>
<evidence type="ECO:0000256" key="5">
    <source>
        <dbReference type="ARBA" id="ARBA00022448"/>
    </source>
</evidence>
<keyword evidence="7" id="KW-1003">Cell membrane</keyword>
<dbReference type="NCBIfam" id="TIGR00797">
    <property type="entry name" value="matE"/>
    <property type="match status" value="1"/>
</dbReference>
<feature type="transmembrane region" description="Helical" evidence="13">
    <location>
        <begin position="422"/>
        <end position="447"/>
    </location>
</feature>
<evidence type="ECO:0000256" key="10">
    <source>
        <dbReference type="ARBA" id="ARBA00023065"/>
    </source>
</evidence>
<dbReference type="AlphaFoldDB" id="A0A378MFB9"/>
<dbReference type="Pfam" id="PF01554">
    <property type="entry name" value="MatE"/>
    <property type="match status" value="2"/>
</dbReference>